<feature type="domain" description="ORC6 first cyclin-like" evidence="7">
    <location>
        <begin position="8"/>
        <end position="93"/>
    </location>
</feature>
<dbReference type="Pfam" id="PF05460">
    <property type="entry name" value="ORC6"/>
    <property type="match status" value="1"/>
</dbReference>
<organism evidence="9 10">
    <name type="scientific">Ceratitis capitata</name>
    <name type="common">Mediterranean fruit fly</name>
    <name type="synonym">Tephritis capitata</name>
    <dbReference type="NCBI Taxonomy" id="7213"/>
    <lineage>
        <taxon>Eukaryota</taxon>
        <taxon>Metazoa</taxon>
        <taxon>Ecdysozoa</taxon>
        <taxon>Arthropoda</taxon>
        <taxon>Hexapoda</taxon>
        <taxon>Insecta</taxon>
        <taxon>Pterygota</taxon>
        <taxon>Neoptera</taxon>
        <taxon>Endopterygota</taxon>
        <taxon>Diptera</taxon>
        <taxon>Brachycera</taxon>
        <taxon>Muscomorpha</taxon>
        <taxon>Tephritoidea</taxon>
        <taxon>Tephritidae</taxon>
        <taxon>Ceratitis</taxon>
        <taxon>Ceratitis</taxon>
    </lineage>
</organism>
<gene>
    <name evidence="9" type="ORF">CCAP1982_LOCUS20282</name>
</gene>
<name>A0A811VA25_CERCA</name>
<keyword evidence="3" id="KW-0235">DNA replication</keyword>
<dbReference type="AlphaFoldDB" id="A0A811VA25"/>
<dbReference type="GO" id="GO:0006270">
    <property type="term" value="P:DNA replication initiation"/>
    <property type="evidence" value="ECO:0007669"/>
    <property type="project" value="TreeGrafter"/>
</dbReference>
<dbReference type="PANTHER" id="PTHR13394:SF0">
    <property type="entry name" value="ORIGIN RECOGNITION COMPLEX SUBUNIT 6"/>
    <property type="match status" value="1"/>
</dbReference>
<dbReference type="Pfam" id="PF21913">
    <property type="entry name" value="ORC6_2nd"/>
    <property type="match status" value="1"/>
</dbReference>
<evidence type="ECO:0000256" key="2">
    <source>
        <dbReference type="ARBA" id="ARBA00010840"/>
    </source>
</evidence>
<evidence type="ECO:0000313" key="10">
    <source>
        <dbReference type="Proteomes" id="UP000606786"/>
    </source>
</evidence>
<proteinExistence type="inferred from homology"/>
<evidence type="ECO:0000313" key="9">
    <source>
        <dbReference type="EMBL" id="CAD7012180.1"/>
    </source>
</evidence>
<dbReference type="PANTHER" id="PTHR13394">
    <property type="entry name" value="ORIGIN RECOGNITION COMPLEX SUBUNIT 6"/>
    <property type="match status" value="1"/>
</dbReference>
<dbReference type="Gene3D" id="1.10.472.10">
    <property type="entry name" value="Cyclin-like"/>
    <property type="match status" value="1"/>
</dbReference>
<dbReference type="InterPro" id="IPR020529">
    <property type="entry name" value="ORC6_met/pln"/>
</dbReference>
<reference evidence="9" key="1">
    <citation type="submission" date="2020-11" db="EMBL/GenBank/DDBJ databases">
        <authorList>
            <person name="Whitehead M."/>
        </authorList>
    </citation>
    <scope>NUCLEOTIDE SEQUENCE</scope>
    <source>
        <strain evidence="9">EGII</strain>
    </source>
</reference>
<comment type="similarity">
    <text evidence="2">Belongs to the ORC6 family.</text>
</comment>
<protein>
    <submittedName>
        <fullName evidence="9">(Mediterranean fruit fly) hypothetical protein</fullName>
    </submittedName>
</protein>
<dbReference type="CDD" id="cd11583">
    <property type="entry name" value="Orc6_mid"/>
    <property type="match status" value="1"/>
</dbReference>
<keyword evidence="10" id="KW-1185">Reference proteome</keyword>
<feature type="region of interest" description="Disordered" evidence="6">
    <location>
        <begin position="241"/>
        <end position="264"/>
    </location>
</feature>
<dbReference type="Proteomes" id="UP000606786">
    <property type="component" value="Unassembled WGS sequence"/>
</dbReference>
<accession>A0A811VA25</accession>
<evidence type="ECO:0000256" key="5">
    <source>
        <dbReference type="ARBA" id="ARBA00023242"/>
    </source>
</evidence>
<keyword evidence="5" id="KW-0539">Nucleus</keyword>
<evidence type="ECO:0000256" key="1">
    <source>
        <dbReference type="ARBA" id="ARBA00004123"/>
    </source>
</evidence>
<dbReference type="GO" id="GO:0005664">
    <property type="term" value="C:nuclear origin of replication recognition complex"/>
    <property type="evidence" value="ECO:0007669"/>
    <property type="project" value="InterPro"/>
</dbReference>
<evidence type="ECO:0000256" key="3">
    <source>
        <dbReference type="ARBA" id="ARBA00022705"/>
    </source>
</evidence>
<dbReference type="GO" id="GO:0003677">
    <property type="term" value="F:DNA binding"/>
    <property type="evidence" value="ECO:0007669"/>
    <property type="project" value="UniProtKB-KW"/>
</dbReference>
<dbReference type="InterPro" id="IPR008721">
    <property type="entry name" value="ORC6_cyclin_first"/>
</dbReference>
<evidence type="ECO:0000259" key="8">
    <source>
        <dbReference type="Pfam" id="PF21913"/>
    </source>
</evidence>
<sequence length="264" mass="30061">MASLTEQMLIKMGLRDEPSAQSKTLELLRLLELRSANITLQLNEYAKTVICADIATSLLDIAIDMEQAVKLSTLRKSHYTKQKRMIEKLLDLNRIVGVNDICVQLGMTEVSQKANELLDLYKTVMAKECAGDENDFIHPQYAAMAVFVAAKILKQKVSKAKILSFSNLRQSQWQQLELRWNKFLAKHYKETAHKKQIICIGESKGDNKKAESCVGIKRSTATIEDYEKWKRRMLAMAEEKLRSEQEGCKDGESDTDKENLILGM</sequence>
<dbReference type="InterPro" id="IPR054113">
    <property type="entry name" value="ORC6_cyclin-like_2nd"/>
</dbReference>
<dbReference type="EMBL" id="CAJHJT010000056">
    <property type="protein sequence ID" value="CAD7012180.1"/>
    <property type="molecule type" value="Genomic_DNA"/>
</dbReference>
<comment type="caution">
    <text evidence="9">The sequence shown here is derived from an EMBL/GenBank/DDBJ whole genome shotgun (WGS) entry which is preliminary data.</text>
</comment>
<comment type="subcellular location">
    <subcellularLocation>
        <location evidence="1">Nucleus</location>
    </subcellularLocation>
</comment>
<dbReference type="CDD" id="cd16075">
    <property type="entry name" value="ORC6_CTD"/>
    <property type="match status" value="1"/>
</dbReference>
<feature type="domain" description="ORC6 second cyclin-like" evidence="8">
    <location>
        <begin position="96"/>
        <end position="183"/>
    </location>
</feature>
<evidence type="ECO:0000256" key="4">
    <source>
        <dbReference type="ARBA" id="ARBA00023125"/>
    </source>
</evidence>
<evidence type="ECO:0000259" key="7">
    <source>
        <dbReference type="Pfam" id="PF05460"/>
    </source>
</evidence>
<dbReference type="KEGG" id="ccat:101448833"/>
<evidence type="ECO:0000256" key="6">
    <source>
        <dbReference type="SAM" id="MobiDB-lite"/>
    </source>
</evidence>
<dbReference type="OrthoDB" id="5552484at2759"/>
<keyword evidence="4" id="KW-0238">DNA-binding</keyword>